<evidence type="ECO:0000313" key="3">
    <source>
        <dbReference type="EMBL" id="NEY80447.1"/>
    </source>
</evidence>
<comment type="caution">
    <text evidence="3">The sequence shown here is derived from an EMBL/GenBank/DDBJ whole genome shotgun (WGS) entry which is preliminary data.</text>
</comment>
<dbReference type="Proteomes" id="UP000570010">
    <property type="component" value="Unassembled WGS sequence"/>
</dbReference>
<dbReference type="EMBL" id="JAAIWN010000004">
    <property type="protein sequence ID" value="NEY80447.1"/>
    <property type="molecule type" value="Genomic_DNA"/>
</dbReference>
<evidence type="ECO:0000313" key="2">
    <source>
        <dbReference type="EMBL" id="MBA4536073.1"/>
    </source>
</evidence>
<evidence type="ECO:0000256" key="1">
    <source>
        <dbReference type="SAM" id="SignalP"/>
    </source>
</evidence>
<sequence>MRIWKLSSSLFLVMMLLTGCLYPEEELAENQTPYKEQVQAVQAAINQFQEANEGVLPIKTTEGDTPLYQKYLIDFKRLVPQYLSEPPGNSYENGGVFQYVIINPETDVQVKIFDLRIAEKIREIKLLIKAYGNPPFKEKIAQNVYSLNFDKLGYKEEPTVTSPYTNQSLSFVVTESGEIYVDYRNDLLQALQEKDHSFKPGDDIRSILVEDSMFVPAYSLPYTIDESSKEPIFLMN</sequence>
<dbReference type="Proteomes" id="UP000472971">
    <property type="component" value="Unassembled WGS sequence"/>
</dbReference>
<evidence type="ECO:0000313" key="5">
    <source>
        <dbReference type="Proteomes" id="UP000570010"/>
    </source>
</evidence>
<dbReference type="PROSITE" id="PS51257">
    <property type="entry name" value="PROKAR_LIPOPROTEIN"/>
    <property type="match status" value="1"/>
</dbReference>
<name>A0A6B3VVZ9_9BACI</name>
<keyword evidence="4" id="KW-1185">Reference proteome</keyword>
<evidence type="ECO:0008006" key="6">
    <source>
        <dbReference type="Google" id="ProtNLM"/>
    </source>
</evidence>
<dbReference type="RefSeq" id="WP_163239868.1">
    <property type="nucleotide sequence ID" value="NZ_CP082780.1"/>
</dbReference>
<dbReference type="EMBL" id="JACEIO010000004">
    <property type="protein sequence ID" value="MBA4536073.1"/>
    <property type="molecule type" value="Genomic_DNA"/>
</dbReference>
<gene>
    <name evidence="3" type="ORF">G4D64_02685</name>
    <name evidence="2" type="ORF">H1Z61_02690</name>
</gene>
<reference evidence="3 4" key="1">
    <citation type="submission" date="2020-02" db="EMBL/GenBank/DDBJ databases">
        <title>Bacillus aquiflavi sp. nov., isolated from yellow water of strong flavor Chinese baijiu in Yibin region of China.</title>
        <authorList>
            <person name="Xie J."/>
        </authorList>
    </citation>
    <scope>NUCLEOTIDE SEQUENCE [LARGE SCALE GENOMIC DNA]</scope>
    <source>
        <strain evidence="3 4">3H-10</strain>
    </source>
</reference>
<proteinExistence type="predicted"/>
<organism evidence="3 4">
    <name type="scientific">Bacillus aquiflavi</name>
    <dbReference type="NCBI Taxonomy" id="2672567"/>
    <lineage>
        <taxon>Bacteria</taxon>
        <taxon>Bacillati</taxon>
        <taxon>Bacillota</taxon>
        <taxon>Bacilli</taxon>
        <taxon>Bacillales</taxon>
        <taxon>Bacillaceae</taxon>
        <taxon>Bacillus</taxon>
    </lineage>
</organism>
<reference evidence="2 5" key="2">
    <citation type="submission" date="2020-07" db="EMBL/GenBank/DDBJ databases">
        <authorList>
            <person name="Feng H."/>
        </authorList>
    </citation>
    <scope>NUCLEOTIDE SEQUENCE [LARGE SCALE GENOMIC DNA]</scope>
    <source>
        <strain evidence="5">s-12</strain>
        <strain evidence="2">S-12</strain>
    </source>
</reference>
<protein>
    <recommendedName>
        <fullName evidence="6">ABC transporter periplasmic binding protein yphF</fullName>
    </recommendedName>
</protein>
<dbReference type="AlphaFoldDB" id="A0A6B3VVZ9"/>
<evidence type="ECO:0000313" key="4">
    <source>
        <dbReference type="Proteomes" id="UP000472971"/>
    </source>
</evidence>
<feature type="chain" id="PRO_5044103242" description="ABC transporter periplasmic binding protein yphF" evidence="1">
    <location>
        <begin position="24"/>
        <end position="236"/>
    </location>
</feature>
<keyword evidence="1" id="KW-0732">Signal</keyword>
<accession>A0A6B3VVZ9</accession>
<feature type="signal peptide" evidence="1">
    <location>
        <begin position="1"/>
        <end position="23"/>
    </location>
</feature>